<dbReference type="InterPro" id="IPR036397">
    <property type="entry name" value="RNaseH_sf"/>
</dbReference>
<reference evidence="2" key="1">
    <citation type="submission" date="2018-07" db="EMBL/GenBank/DDBJ databases">
        <title>Genome sequence of Erythrobacter strain YH-07, an antagonistic bacterium isolated from Yellow Sea.</title>
        <authorList>
            <person name="Tang T."/>
            <person name="Liu Q."/>
            <person name="Sun X."/>
        </authorList>
    </citation>
    <scope>NUCLEOTIDE SEQUENCE [LARGE SCALE GENOMIC DNA]</scope>
    <source>
        <strain evidence="2">YH-07</strain>
    </source>
</reference>
<evidence type="ECO:0000313" key="1">
    <source>
        <dbReference type="EMBL" id="AXK41041.1"/>
    </source>
</evidence>
<keyword evidence="2" id="KW-1185">Reference proteome</keyword>
<dbReference type="GO" id="GO:0003676">
    <property type="term" value="F:nucleic acid binding"/>
    <property type="evidence" value="ECO:0007669"/>
    <property type="project" value="InterPro"/>
</dbReference>
<proteinExistence type="predicted"/>
<name>A0A345YAT9_9SPHN</name>
<protein>
    <recommendedName>
        <fullName evidence="3">Exonuclease domain-containing protein</fullName>
    </recommendedName>
</protein>
<sequence>MSMYLAIRTKMSGLPHPHLGLDDKSQPRLLHFTGITFDKSGNELDHLTTPVDLQLADKGQTDSSEGLIDTLEPSRNQGMDAIDVIRWFRTRARKVDCLIGHNIHLHVINMAIAGAQATSRGYIPPCRLYCTALHSLPFVHSAPTDEMMLAGKYHPKMPTLGECVEQLLGVDSPEPPDALAEVNACIRIFRHLVQERNRTV</sequence>
<evidence type="ECO:0000313" key="2">
    <source>
        <dbReference type="Proteomes" id="UP000254508"/>
    </source>
</evidence>
<dbReference type="KEGG" id="err:DVR09_00695"/>
<dbReference type="Gene3D" id="3.30.420.10">
    <property type="entry name" value="Ribonuclease H-like superfamily/Ribonuclease H"/>
    <property type="match status" value="1"/>
</dbReference>
<accession>A0A345YAT9</accession>
<dbReference type="OrthoDB" id="280774at2"/>
<gene>
    <name evidence="1" type="ORF">DVR09_00695</name>
</gene>
<dbReference type="Proteomes" id="UP000254508">
    <property type="component" value="Chromosome"/>
</dbReference>
<evidence type="ECO:0008006" key="3">
    <source>
        <dbReference type="Google" id="ProtNLM"/>
    </source>
</evidence>
<dbReference type="AlphaFoldDB" id="A0A345YAT9"/>
<organism evidence="1 2">
    <name type="scientific">Erythrobacter aureus</name>
    <dbReference type="NCBI Taxonomy" id="2182384"/>
    <lineage>
        <taxon>Bacteria</taxon>
        <taxon>Pseudomonadati</taxon>
        <taxon>Pseudomonadota</taxon>
        <taxon>Alphaproteobacteria</taxon>
        <taxon>Sphingomonadales</taxon>
        <taxon>Erythrobacteraceae</taxon>
        <taxon>Erythrobacter/Porphyrobacter group</taxon>
        <taxon>Erythrobacter</taxon>
    </lineage>
</organism>
<dbReference type="EMBL" id="CP031357">
    <property type="protein sequence ID" value="AXK41041.1"/>
    <property type="molecule type" value="Genomic_DNA"/>
</dbReference>